<evidence type="ECO:0000256" key="7">
    <source>
        <dbReference type="ARBA" id="ARBA00024739"/>
    </source>
</evidence>
<dbReference type="STRING" id="1163617.SCD_n01270"/>
<keyword evidence="11" id="KW-0969">Cilium</keyword>
<protein>
    <recommendedName>
        <fullName evidence="2">Negative regulator of flagellin synthesis</fullName>
    </recommendedName>
    <alternativeName>
        <fullName evidence="8">Anti-sigma-28 factor</fullName>
    </alternativeName>
</protein>
<keyword evidence="11" id="KW-0966">Cell projection</keyword>
<sequence length="107" mass="11219">MKINTSVKSPTSSGVKETAPRASNAGMGTPTAAPQGKSSSQDKVQITTLSSQLQAMESSMNNVPVVDSARVEAIKLAISEGRFKVNPEVIADSLLATVKDLMQNQKS</sequence>
<keyword evidence="12" id="KW-1185">Reference proteome</keyword>
<evidence type="ECO:0000313" key="12">
    <source>
        <dbReference type="Proteomes" id="UP000015559"/>
    </source>
</evidence>
<evidence type="ECO:0000256" key="4">
    <source>
        <dbReference type="ARBA" id="ARBA00022795"/>
    </source>
</evidence>
<proteinExistence type="inferred from homology"/>
<evidence type="ECO:0000256" key="5">
    <source>
        <dbReference type="ARBA" id="ARBA00023015"/>
    </source>
</evidence>
<dbReference type="InterPro" id="IPR031316">
    <property type="entry name" value="FlgM_C"/>
</dbReference>
<keyword evidence="4" id="KW-1005">Bacterial flagellum biogenesis</keyword>
<dbReference type="NCBIfam" id="TIGR03824">
    <property type="entry name" value="FlgM_jcvi"/>
    <property type="match status" value="1"/>
</dbReference>
<gene>
    <name evidence="11" type="ORF">SCD_n01270</name>
</gene>
<feature type="domain" description="Anti-sigma-28 factor FlgM C-terminal" evidence="10">
    <location>
        <begin position="42"/>
        <end position="95"/>
    </location>
</feature>
<dbReference type="AlphaFoldDB" id="S6AKG7"/>
<evidence type="ECO:0000256" key="6">
    <source>
        <dbReference type="ARBA" id="ARBA00023163"/>
    </source>
</evidence>
<feature type="compositionally biased region" description="Polar residues" evidence="9">
    <location>
        <begin position="1"/>
        <end position="15"/>
    </location>
</feature>
<keyword evidence="6" id="KW-0804">Transcription</keyword>
<feature type="compositionally biased region" description="Polar residues" evidence="9">
    <location>
        <begin position="36"/>
        <end position="45"/>
    </location>
</feature>
<evidence type="ECO:0000259" key="10">
    <source>
        <dbReference type="Pfam" id="PF04316"/>
    </source>
</evidence>
<dbReference type="RefSeq" id="WP_009205947.1">
    <property type="nucleotide sequence ID" value="NC_022357.1"/>
</dbReference>
<comment type="similarity">
    <text evidence="1">Belongs to the FlgM family.</text>
</comment>
<accession>S6AKG7</accession>
<evidence type="ECO:0000256" key="1">
    <source>
        <dbReference type="ARBA" id="ARBA00005322"/>
    </source>
</evidence>
<keyword evidence="3" id="KW-0678">Repressor</keyword>
<comment type="function">
    <text evidence="7">Responsible for the coupling of flagellin expression to flagellar assembly by preventing expression of the flagellin genes when a component of the middle class of proteins is defective. It negatively regulates flagellar genes by inhibiting the activity of FliA by directly binding to FliA.</text>
</comment>
<keyword evidence="11" id="KW-0282">Flagellum</keyword>
<evidence type="ECO:0000256" key="3">
    <source>
        <dbReference type="ARBA" id="ARBA00022491"/>
    </source>
</evidence>
<keyword evidence="5" id="KW-0805">Transcription regulation</keyword>
<evidence type="ECO:0000313" key="11">
    <source>
        <dbReference type="EMBL" id="BAN35099.1"/>
    </source>
</evidence>
<dbReference type="InterPro" id="IPR007412">
    <property type="entry name" value="FlgM"/>
</dbReference>
<dbReference type="EMBL" id="AP013066">
    <property type="protein sequence ID" value="BAN35099.1"/>
    <property type="molecule type" value="Genomic_DNA"/>
</dbReference>
<name>S6AKG7_SULDS</name>
<dbReference type="InterPro" id="IPR035890">
    <property type="entry name" value="Anti-sigma-28_factor_FlgM_sf"/>
</dbReference>
<dbReference type="GO" id="GO:0045892">
    <property type="term" value="P:negative regulation of DNA-templated transcription"/>
    <property type="evidence" value="ECO:0007669"/>
    <property type="project" value="InterPro"/>
</dbReference>
<reference evidence="11 12" key="1">
    <citation type="journal article" date="2012" name="Appl. Environ. Microbiol.">
        <title>Draft genome sequence of a psychrotolerant sulfur-oxidizing bacterium, Sulfuricella denitrificans skB26, and proteomic insights into cold adaptation.</title>
        <authorList>
            <person name="Watanabe T."/>
            <person name="Kojima H."/>
            <person name="Fukui M."/>
        </authorList>
    </citation>
    <scope>NUCLEOTIDE SEQUENCE [LARGE SCALE GENOMIC DNA]</scope>
    <source>
        <strain evidence="12">skB26</strain>
    </source>
</reference>
<dbReference type="SUPFAM" id="SSF101498">
    <property type="entry name" value="Anti-sigma factor FlgM"/>
    <property type="match status" value="1"/>
</dbReference>
<evidence type="ECO:0000256" key="9">
    <source>
        <dbReference type="SAM" id="MobiDB-lite"/>
    </source>
</evidence>
<dbReference type="GO" id="GO:0044781">
    <property type="term" value="P:bacterial-type flagellum organization"/>
    <property type="evidence" value="ECO:0007669"/>
    <property type="project" value="UniProtKB-KW"/>
</dbReference>
<dbReference type="Proteomes" id="UP000015559">
    <property type="component" value="Chromosome"/>
</dbReference>
<evidence type="ECO:0000256" key="2">
    <source>
        <dbReference type="ARBA" id="ARBA00017823"/>
    </source>
</evidence>
<organism evidence="11 12">
    <name type="scientific">Sulfuricella denitrificans (strain DSM 22764 / NBRC 105220 / skB26)</name>
    <dbReference type="NCBI Taxonomy" id="1163617"/>
    <lineage>
        <taxon>Bacteria</taxon>
        <taxon>Pseudomonadati</taxon>
        <taxon>Pseudomonadota</taxon>
        <taxon>Betaproteobacteria</taxon>
        <taxon>Nitrosomonadales</taxon>
        <taxon>Sulfuricellaceae</taxon>
        <taxon>Sulfuricella</taxon>
    </lineage>
</organism>
<feature type="region of interest" description="Disordered" evidence="9">
    <location>
        <begin position="1"/>
        <end position="45"/>
    </location>
</feature>
<dbReference type="KEGG" id="sdr:SCD_n01270"/>
<dbReference type="HOGENOM" id="CLU_149304_1_1_4"/>
<dbReference type="eggNOG" id="COG2747">
    <property type="taxonomic scope" value="Bacteria"/>
</dbReference>
<evidence type="ECO:0000256" key="8">
    <source>
        <dbReference type="ARBA" id="ARBA00030117"/>
    </source>
</evidence>
<dbReference type="Pfam" id="PF04316">
    <property type="entry name" value="FlgM"/>
    <property type="match status" value="1"/>
</dbReference>